<dbReference type="EC" id="6.2.1.5" evidence="7"/>
<dbReference type="InterPro" id="IPR005811">
    <property type="entry name" value="SUCC_ACL_C"/>
</dbReference>
<name>A0A9D6L8G9_UNCEI</name>
<evidence type="ECO:0000256" key="7">
    <source>
        <dbReference type="HAMAP-Rule" id="MF_00558"/>
    </source>
</evidence>
<dbReference type="GO" id="GO:0004775">
    <property type="term" value="F:succinate-CoA ligase (ADP-forming) activity"/>
    <property type="evidence" value="ECO:0007669"/>
    <property type="project" value="UniProtKB-UniRule"/>
</dbReference>
<dbReference type="SUPFAM" id="SSF56059">
    <property type="entry name" value="Glutathione synthetase ATP-binding domain-like"/>
    <property type="match status" value="1"/>
</dbReference>
<dbReference type="PROSITE" id="PS01217">
    <property type="entry name" value="SUCCINYL_COA_LIG_3"/>
    <property type="match status" value="1"/>
</dbReference>
<evidence type="ECO:0000256" key="8">
    <source>
        <dbReference type="PROSITE-ProRule" id="PRU00409"/>
    </source>
</evidence>
<dbReference type="PANTHER" id="PTHR11815:SF10">
    <property type="entry name" value="SUCCINATE--COA LIGASE [GDP-FORMING] SUBUNIT BETA, MITOCHONDRIAL"/>
    <property type="match status" value="1"/>
</dbReference>
<comment type="caution">
    <text evidence="7">Lacks conserved residue(s) required for the propagation of feature annotation.</text>
</comment>
<comment type="function">
    <text evidence="7">Succinyl-CoA synthetase functions in the citric acid cycle (TCA), coupling the hydrolysis of succinyl-CoA to the synthesis of either ATP or GTP and thus represents the only step of substrate-level phosphorylation in the TCA. The beta subunit provides nucleotide specificity of the enzyme and binds the substrate succinate, while the binding sites for coenzyme A and phosphate are found in the alpha subunit.</text>
</comment>
<dbReference type="InterPro" id="IPR013650">
    <property type="entry name" value="ATP-grasp_succ-CoA_synth-type"/>
</dbReference>
<keyword evidence="4 7" id="KW-0479">Metal-binding</keyword>
<dbReference type="PANTHER" id="PTHR11815">
    <property type="entry name" value="SUCCINYL-COA SYNTHETASE BETA CHAIN"/>
    <property type="match status" value="1"/>
</dbReference>
<evidence type="ECO:0000256" key="6">
    <source>
        <dbReference type="ARBA" id="ARBA00022842"/>
    </source>
</evidence>
<dbReference type="GO" id="GO:0042709">
    <property type="term" value="C:succinate-CoA ligase complex"/>
    <property type="evidence" value="ECO:0007669"/>
    <property type="project" value="TreeGrafter"/>
</dbReference>
<dbReference type="FunFam" id="3.30.470.20:FF:000002">
    <property type="entry name" value="Succinate--CoA ligase [ADP-forming] subunit beta"/>
    <property type="match status" value="1"/>
</dbReference>
<feature type="binding site" evidence="7">
    <location>
        <position position="255"/>
    </location>
    <ligand>
        <name>substrate</name>
        <note>ligand shared with subunit alpha</note>
    </ligand>
</feature>
<dbReference type="Proteomes" id="UP000807850">
    <property type="component" value="Unassembled WGS sequence"/>
</dbReference>
<feature type="binding site" evidence="7">
    <location>
        <position position="99"/>
    </location>
    <ligand>
        <name>ATP</name>
        <dbReference type="ChEBI" id="CHEBI:30616"/>
    </ligand>
</feature>
<evidence type="ECO:0000313" key="11">
    <source>
        <dbReference type="Proteomes" id="UP000807850"/>
    </source>
</evidence>
<evidence type="ECO:0000256" key="3">
    <source>
        <dbReference type="ARBA" id="ARBA00022598"/>
    </source>
</evidence>
<comment type="cofactor">
    <cofactor evidence="7">
        <name>Mg(2+)</name>
        <dbReference type="ChEBI" id="CHEBI:18420"/>
    </cofactor>
    <text evidence="7">Binds 1 Mg(2+) ion per subunit.</text>
</comment>
<dbReference type="Gene3D" id="3.30.1490.20">
    <property type="entry name" value="ATP-grasp fold, A domain"/>
    <property type="match status" value="1"/>
</dbReference>
<dbReference type="SUPFAM" id="SSF52210">
    <property type="entry name" value="Succinyl-CoA synthetase domains"/>
    <property type="match status" value="1"/>
</dbReference>
<keyword evidence="5 7" id="KW-0547">Nucleotide-binding</keyword>
<dbReference type="GO" id="GO:0005524">
    <property type="term" value="F:ATP binding"/>
    <property type="evidence" value="ECO:0007669"/>
    <property type="project" value="UniProtKB-UniRule"/>
</dbReference>
<dbReference type="PIRSF" id="PIRSF001554">
    <property type="entry name" value="SucCS_beta"/>
    <property type="match status" value="1"/>
</dbReference>
<dbReference type="Gene3D" id="3.30.470.20">
    <property type="entry name" value="ATP-grasp fold, B domain"/>
    <property type="match status" value="1"/>
</dbReference>
<dbReference type="NCBIfam" id="NF001913">
    <property type="entry name" value="PRK00696.1"/>
    <property type="match status" value="1"/>
</dbReference>
<dbReference type="GO" id="GO:0005829">
    <property type="term" value="C:cytosol"/>
    <property type="evidence" value="ECO:0007669"/>
    <property type="project" value="TreeGrafter"/>
</dbReference>
<organism evidence="10 11">
    <name type="scientific">Eiseniibacteriota bacterium</name>
    <dbReference type="NCBI Taxonomy" id="2212470"/>
    <lineage>
        <taxon>Bacteria</taxon>
        <taxon>Candidatus Eiseniibacteriota</taxon>
    </lineage>
</organism>
<proteinExistence type="inferred from homology"/>
<dbReference type="GO" id="GO:0000287">
    <property type="term" value="F:magnesium ion binding"/>
    <property type="evidence" value="ECO:0007669"/>
    <property type="project" value="UniProtKB-UniRule"/>
</dbReference>
<gene>
    <name evidence="7 10" type="primary">sucC</name>
    <name evidence="10" type="ORF">HY076_01085</name>
</gene>
<dbReference type="GO" id="GO:0006104">
    <property type="term" value="P:succinyl-CoA metabolic process"/>
    <property type="evidence" value="ECO:0007669"/>
    <property type="project" value="TreeGrafter"/>
</dbReference>
<evidence type="ECO:0000313" key="10">
    <source>
        <dbReference type="EMBL" id="MBI3538855.1"/>
    </source>
</evidence>
<comment type="similarity">
    <text evidence="1 7">Belongs to the succinate/malate CoA ligase beta subunit family.</text>
</comment>
<dbReference type="FunFam" id="3.30.1490.20:FF:000014">
    <property type="entry name" value="Succinate--CoA ligase [ADP-forming] subunit beta"/>
    <property type="match status" value="1"/>
</dbReference>
<evidence type="ECO:0000256" key="1">
    <source>
        <dbReference type="ARBA" id="ARBA00009182"/>
    </source>
</evidence>
<comment type="caution">
    <text evidence="10">The sequence shown here is derived from an EMBL/GenBank/DDBJ whole genome shotgun (WGS) entry which is preliminary data.</text>
</comment>
<reference evidence="10" key="1">
    <citation type="submission" date="2020-07" db="EMBL/GenBank/DDBJ databases">
        <title>Huge and variable diversity of episymbiotic CPR bacteria and DPANN archaea in groundwater ecosystems.</title>
        <authorList>
            <person name="He C.Y."/>
            <person name="Keren R."/>
            <person name="Whittaker M."/>
            <person name="Farag I.F."/>
            <person name="Doudna J."/>
            <person name="Cate J.H.D."/>
            <person name="Banfield J.F."/>
        </authorList>
    </citation>
    <scope>NUCLEOTIDE SEQUENCE</scope>
    <source>
        <strain evidence="10">NC_groundwater_928_Pr1_S-0.2um_72_17</strain>
    </source>
</reference>
<dbReference type="FunFam" id="3.40.50.261:FF:000001">
    <property type="entry name" value="Succinate--CoA ligase [ADP-forming] subunit beta"/>
    <property type="match status" value="1"/>
</dbReference>
<dbReference type="Pfam" id="PF00549">
    <property type="entry name" value="Ligase_CoA"/>
    <property type="match status" value="1"/>
</dbReference>
<dbReference type="InterPro" id="IPR011761">
    <property type="entry name" value="ATP-grasp"/>
</dbReference>
<dbReference type="InterPro" id="IPR013815">
    <property type="entry name" value="ATP_grasp_subdomain_1"/>
</dbReference>
<evidence type="ECO:0000256" key="4">
    <source>
        <dbReference type="ARBA" id="ARBA00022723"/>
    </source>
</evidence>
<evidence type="ECO:0000256" key="5">
    <source>
        <dbReference type="ARBA" id="ARBA00022741"/>
    </source>
</evidence>
<dbReference type="InterPro" id="IPR016102">
    <property type="entry name" value="Succinyl-CoA_synth-like"/>
</dbReference>
<keyword evidence="3 7" id="KW-0436">Ligase</keyword>
<keyword evidence="7 8" id="KW-0067">ATP-binding</keyword>
<dbReference type="HAMAP" id="MF_00558">
    <property type="entry name" value="Succ_CoA_beta"/>
    <property type="match status" value="1"/>
</dbReference>
<comment type="pathway">
    <text evidence="7">Carbohydrate metabolism; tricarboxylic acid cycle; succinate from succinyl-CoA (ligase route): step 1/1.</text>
</comment>
<feature type="binding site" evidence="7">
    <location>
        <position position="45"/>
    </location>
    <ligand>
        <name>ATP</name>
        <dbReference type="ChEBI" id="CHEBI:30616"/>
    </ligand>
</feature>
<dbReference type="Pfam" id="PF08442">
    <property type="entry name" value="ATP-grasp_2"/>
    <property type="match status" value="1"/>
</dbReference>
<feature type="binding site" evidence="7">
    <location>
        <begin position="52"/>
        <end position="54"/>
    </location>
    <ligand>
        <name>ATP</name>
        <dbReference type="ChEBI" id="CHEBI:30616"/>
    </ligand>
</feature>
<dbReference type="NCBIfam" id="TIGR01016">
    <property type="entry name" value="sucCoAbeta"/>
    <property type="match status" value="1"/>
</dbReference>
<accession>A0A9D6L8G9</accession>
<feature type="domain" description="ATP-grasp" evidence="9">
    <location>
        <begin position="9"/>
        <end position="221"/>
    </location>
</feature>
<feature type="binding site" evidence="7">
    <location>
        <position position="190"/>
    </location>
    <ligand>
        <name>Mg(2+)</name>
        <dbReference type="ChEBI" id="CHEBI:18420"/>
    </ligand>
</feature>
<comment type="catalytic activity">
    <reaction evidence="7">
        <text>GTP + succinate + CoA = succinyl-CoA + GDP + phosphate</text>
        <dbReference type="Rhea" id="RHEA:22120"/>
        <dbReference type="ChEBI" id="CHEBI:30031"/>
        <dbReference type="ChEBI" id="CHEBI:37565"/>
        <dbReference type="ChEBI" id="CHEBI:43474"/>
        <dbReference type="ChEBI" id="CHEBI:57287"/>
        <dbReference type="ChEBI" id="CHEBI:57292"/>
        <dbReference type="ChEBI" id="CHEBI:58189"/>
    </reaction>
</comment>
<feature type="binding site" evidence="7">
    <location>
        <begin position="319"/>
        <end position="321"/>
    </location>
    <ligand>
        <name>substrate</name>
        <note>ligand shared with subunit alpha</note>
    </ligand>
</feature>
<dbReference type="PROSITE" id="PS50975">
    <property type="entry name" value="ATP_GRASP"/>
    <property type="match status" value="1"/>
</dbReference>
<dbReference type="GO" id="GO:0006099">
    <property type="term" value="P:tricarboxylic acid cycle"/>
    <property type="evidence" value="ECO:0007669"/>
    <property type="project" value="UniProtKB-UniRule"/>
</dbReference>
<evidence type="ECO:0000259" key="9">
    <source>
        <dbReference type="PROSITE" id="PS50975"/>
    </source>
</evidence>
<dbReference type="InterPro" id="IPR017866">
    <property type="entry name" value="Succ-CoA_synthase_bsu_CS"/>
</dbReference>
<feature type="binding site" evidence="7">
    <location>
        <position position="204"/>
    </location>
    <ligand>
        <name>Mg(2+)</name>
        <dbReference type="ChEBI" id="CHEBI:18420"/>
    </ligand>
</feature>
<sequence>MNLHEYQGRELFARHGIPVLPGQVAATAEEARDIAETMGSTVVIKAQVLVGGRGKAGGVKLASTPDEAYARARDILALTIKGLPVHKVLVAQAATITREMYVAIVLDRAKKLPLIMLSAEGGVEIEEVARTAPERITRRHIPLDGLRAYQARALFQPLLEDGPLVQQAADILLRLWAVYRDGDCSLAEINPLVVTGEGKVMALDAKVIVDDNAEYRHREWATWRDPAEESPSARKARERGLSYVKLDGDIGCVVNGAGLAMATMDLIKHYGGEPANFLDIGGSSNPEKVTAALEIITGDSRDASGASRVRAIFFNIFGGITRCDDVARGIVQSLAQNPLPVPLVIRLTGTNEAAARKILSEAGLSATTSMDEGVRDVIARGQEVTA</sequence>
<comment type="subunit">
    <text evidence="7">Heterotetramer of two alpha and two beta subunits.</text>
</comment>
<comment type="catalytic activity">
    <reaction evidence="7">
        <text>succinate + ATP + CoA = succinyl-CoA + ADP + phosphate</text>
        <dbReference type="Rhea" id="RHEA:17661"/>
        <dbReference type="ChEBI" id="CHEBI:30031"/>
        <dbReference type="ChEBI" id="CHEBI:30616"/>
        <dbReference type="ChEBI" id="CHEBI:43474"/>
        <dbReference type="ChEBI" id="CHEBI:57287"/>
        <dbReference type="ChEBI" id="CHEBI:57292"/>
        <dbReference type="ChEBI" id="CHEBI:456216"/>
        <dbReference type="EC" id="6.2.1.5"/>
    </reaction>
</comment>
<evidence type="ECO:0000256" key="2">
    <source>
        <dbReference type="ARBA" id="ARBA00022532"/>
    </source>
</evidence>
<dbReference type="Gene3D" id="3.40.50.261">
    <property type="entry name" value="Succinyl-CoA synthetase domains"/>
    <property type="match status" value="1"/>
</dbReference>
<dbReference type="EMBL" id="JACQAY010000037">
    <property type="protein sequence ID" value="MBI3538855.1"/>
    <property type="molecule type" value="Genomic_DNA"/>
</dbReference>
<dbReference type="InterPro" id="IPR005809">
    <property type="entry name" value="Succ_CoA_ligase-like_bsu"/>
</dbReference>
<keyword evidence="6 7" id="KW-0460">Magnesium</keyword>
<dbReference type="AlphaFoldDB" id="A0A9D6L8G9"/>
<keyword evidence="2 7" id="KW-0816">Tricarboxylic acid cycle</keyword>
<feature type="binding site" evidence="7">
    <location>
        <position position="94"/>
    </location>
    <ligand>
        <name>ATP</name>
        <dbReference type="ChEBI" id="CHEBI:30616"/>
    </ligand>
</feature>
<protein>
    <recommendedName>
        <fullName evidence="7">Succinate--CoA ligase [ADP-forming] subunit beta</fullName>
        <ecNumber evidence="7">6.2.1.5</ecNumber>
    </recommendedName>
    <alternativeName>
        <fullName evidence="7">Succinyl-CoA synthetase subunit beta</fullName>
        <shortName evidence="7">SCS-beta</shortName>
    </alternativeName>
</protein>